<feature type="coiled-coil region" evidence="1">
    <location>
        <begin position="171"/>
        <end position="208"/>
    </location>
</feature>
<dbReference type="AlphaFoldDB" id="A0A0G1MKB8"/>
<evidence type="ECO:0000313" key="4">
    <source>
        <dbReference type="Proteomes" id="UP000034032"/>
    </source>
</evidence>
<dbReference type="Proteomes" id="UP000034032">
    <property type="component" value="Unassembled WGS sequence"/>
</dbReference>
<evidence type="ECO:0000256" key="2">
    <source>
        <dbReference type="SAM" id="MobiDB-lite"/>
    </source>
</evidence>
<organism evidence="3 4">
    <name type="scientific">Candidatus Yanofskybacteria bacterium GW2011_GWA2_44_9</name>
    <dbReference type="NCBI Taxonomy" id="1619025"/>
    <lineage>
        <taxon>Bacteria</taxon>
        <taxon>Candidatus Yanofskyibacteriota</taxon>
    </lineage>
</organism>
<dbReference type="EMBL" id="LCJR01000023">
    <property type="protein sequence ID" value="KKT81262.1"/>
    <property type="molecule type" value="Genomic_DNA"/>
</dbReference>
<reference evidence="3 4" key="1">
    <citation type="journal article" date="2015" name="Nature">
        <title>rRNA introns, odd ribosomes, and small enigmatic genomes across a large radiation of phyla.</title>
        <authorList>
            <person name="Brown C.T."/>
            <person name="Hug L.A."/>
            <person name="Thomas B.C."/>
            <person name="Sharon I."/>
            <person name="Castelle C.J."/>
            <person name="Singh A."/>
            <person name="Wilkins M.J."/>
            <person name="Williams K.H."/>
            <person name="Banfield J.F."/>
        </authorList>
    </citation>
    <scope>NUCLEOTIDE SEQUENCE [LARGE SCALE GENOMIC DNA]</scope>
</reference>
<proteinExistence type="predicted"/>
<comment type="caution">
    <text evidence="3">The sequence shown here is derived from an EMBL/GenBank/DDBJ whole genome shotgun (WGS) entry which is preliminary data.</text>
</comment>
<accession>A0A0G1MKB8</accession>
<name>A0A0G1MKB8_9BACT</name>
<protein>
    <submittedName>
        <fullName evidence="3">Uncharacterized protein</fullName>
    </submittedName>
</protein>
<evidence type="ECO:0000256" key="1">
    <source>
        <dbReference type="SAM" id="Coils"/>
    </source>
</evidence>
<gene>
    <name evidence="3" type="ORF">UW79_C0023G0035</name>
</gene>
<feature type="region of interest" description="Disordered" evidence="2">
    <location>
        <begin position="1"/>
        <end position="44"/>
    </location>
</feature>
<sequence length="252" mass="27416">MAKKLADRLAGSKLTSWLTTNDEDESPARVEAVEPEPAVPSRASVVRPTTLSLGGMSPAPVAMPSFTPTMTTTEIDPEMRAKLQAVADGADQKSFTQFMALLQNMRSQFGHDESSCYKAALAAGRAFNLSPTEVRRGLDVILRDLDQADKRFRDAVPQQIASRVGARQQRINQLRQTASSKLEEAARLKEAASRLEAEISELARTEQAETSAMAQDEKSVRDAAAKFTAAMEAVKAPYIAEKQKLDSYGQGL</sequence>
<keyword evidence="1" id="KW-0175">Coiled coil</keyword>
<evidence type="ECO:0000313" key="3">
    <source>
        <dbReference type="EMBL" id="KKT81262.1"/>
    </source>
</evidence>